<dbReference type="Proteomes" id="UP001501842">
    <property type="component" value="Unassembled WGS sequence"/>
</dbReference>
<evidence type="ECO:0000313" key="1">
    <source>
        <dbReference type="EMBL" id="GAA2721260.1"/>
    </source>
</evidence>
<proteinExistence type="predicted"/>
<accession>A0ABN3TYP9</accession>
<sequence length="83" mass="8782">MHPHQPFGVGAAQDPGLLQEAVAHVQVVQQGTGQYLDGHLVVQVVIEAQPDGGEGSLAQDAINSVTADGRRHGHPDIMPKEWS</sequence>
<protein>
    <submittedName>
        <fullName evidence="1">Uncharacterized protein</fullName>
    </submittedName>
</protein>
<comment type="caution">
    <text evidence="1">The sequence shown here is derived from an EMBL/GenBank/DDBJ whole genome shotgun (WGS) entry which is preliminary data.</text>
</comment>
<keyword evidence="2" id="KW-1185">Reference proteome</keyword>
<name>A0ABN3TYP9_9ACTN</name>
<reference evidence="1 2" key="1">
    <citation type="journal article" date="2019" name="Int. J. Syst. Evol. Microbiol.">
        <title>The Global Catalogue of Microorganisms (GCM) 10K type strain sequencing project: providing services to taxonomists for standard genome sequencing and annotation.</title>
        <authorList>
            <consortium name="The Broad Institute Genomics Platform"/>
            <consortium name="The Broad Institute Genome Sequencing Center for Infectious Disease"/>
            <person name="Wu L."/>
            <person name="Ma J."/>
        </authorList>
    </citation>
    <scope>NUCLEOTIDE SEQUENCE [LARGE SCALE GENOMIC DNA]</scope>
    <source>
        <strain evidence="1 2">JCM 8201</strain>
    </source>
</reference>
<organism evidence="1 2">
    <name type="scientific">Actinocorallia aurantiaca</name>
    <dbReference type="NCBI Taxonomy" id="46204"/>
    <lineage>
        <taxon>Bacteria</taxon>
        <taxon>Bacillati</taxon>
        <taxon>Actinomycetota</taxon>
        <taxon>Actinomycetes</taxon>
        <taxon>Streptosporangiales</taxon>
        <taxon>Thermomonosporaceae</taxon>
        <taxon>Actinocorallia</taxon>
    </lineage>
</organism>
<gene>
    <name evidence="1" type="ORF">GCM10010439_11120</name>
</gene>
<dbReference type="EMBL" id="BAAATZ010000003">
    <property type="protein sequence ID" value="GAA2721260.1"/>
    <property type="molecule type" value="Genomic_DNA"/>
</dbReference>
<evidence type="ECO:0000313" key="2">
    <source>
        <dbReference type="Proteomes" id="UP001501842"/>
    </source>
</evidence>